<dbReference type="InterPro" id="IPR023631">
    <property type="entry name" value="Amidase_dom"/>
</dbReference>
<proteinExistence type="predicted"/>
<protein>
    <recommendedName>
        <fullName evidence="1">Amidase domain-containing protein</fullName>
    </recommendedName>
</protein>
<evidence type="ECO:0000259" key="1">
    <source>
        <dbReference type="Pfam" id="PF01425"/>
    </source>
</evidence>
<dbReference type="PANTHER" id="PTHR11895">
    <property type="entry name" value="TRANSAMIDASE"/>
    <property type="match status" value="1"/>
</dbReference>
<keyword evidence="3" id="KW-1185">Reference proteome</keyword>
<accession>A0AA88H5Y3</accession>
<feature type="domain" description="Amidase" evidence="1">
    <location>
        <begin position="192"/>
        <end position="489"/>
    </location>
</feature>
<evidence type="ECO:0000313" key="2">
    <source>
        <dbReference type="EMBL" id="KAG2393326.1"/>
    </source>
</evidence>
<dbReference type="AlphaFoldDB" id="A0AA88H5Y3"/>
<dbReference type="RefSeq" id="XP_044555220.1">
    <property type="nucleotide sequence ID" value="XM_044696763.1"/>
</dbReference>
<dbReference type="InterPro" id="IPR036928">
    <property type="entry name" value="AS_sf"/>
</dbReference>
<dbReference type="GeneID" id="68099311"/>
<dbReference type="InterPro" id="IPR000120">
    <property type="entry name" value="Amidase"/>
</dbReference>
<comment type="caution">
    <text evidence="2">The sequence shown here is derived from an EMBL/GenBank/DDBJ whole genome shotgun (WGS) entry which is preliminary data.</text>
</comment>
<dbReference type="SUPFAM" id="SSF75304">
    <property type="entry name" value="Amidase signature (AS) enzymes"/>
    <property type="match status" value="1"/>
</dbReference>
<name>A0AA88H5Y3_NAELO</name>
<evidence type="ECO:0000313" key="3">
    <source>
        <dbReference type="Proteomes" id="UP000816034"/>
    </source>
</evidence>
<dbReference type="GO" id="GO:0003824">
    <property type="term" value="F:catalytic activity"/>
    <property type="evidence" value="ECO:0007669"/>
    <property type="project" value="InterPro"/>
</dbReference>
<dbReference type="Proteomes" id="UP000816034">
    <property type="component" value="Unassembled WGS sequence"/>
</dbReference>
<sequence length="538" mass="59949">MKAKLSRSDSFLKVSNSLWTLTVYSARLFSKQFKTFHCFDQLHHDQHGLENRVKAKEFPRHDPGMDLEAPISTNQQICFYSIEQSRKALASGKTLSGAKLTPTSMATHHLKRLNTLQGYYHTHIRIPSMKEMEQQLMELPKDLSGIFYHNIDIQQTLSNYCLTENIKELTACLSNTICVLETILRMNGGINLGQTTVPPFGMIRNPFNPSNSLSSGGAAAIAAGVGNVAIACDAAGSIAVPTGFSGNVGVKPSSDTRLFEGTKCGHNGVSIGTITRSIDDAALVWESLIPQDGDDGLNTEYTLSRWAKFCKKHGCREFEEKRICFISNFPWCCDLDSCIQHSFDDLVNTVKTDFFNVTYLSKHDFNFDDQDTIMEILKLCNVKLNDERVKQVELHSSSVAITYEDTRKVQSKTGMGIEGLFQTYDFLVIPVSTCVAWKVDHEKPISTSTDLCFNLAQYFNLVDCPVITLPLGEDHDFVPYGVQIVGKPRSGTKGLYDLFGFSSVLSPYTKYNPPEISVTSLKYCAHEDEYGFPCNING</sequence>
<dbReference type="Pfam" id="PF01425">
    <property type="entry name" value="Amidase"/>
    <property type="match status" value="1"/>
</dbReference>
<dbReference type="EMBL" id="PYSW02000002">
    <property type="protein sequence ID" value="KAG2393326.1"/>
    <property type="molecule type" value="Genomic_DNA"/>
</dbReference>
<organism evidence="2 3">
    <name type="scientific">Naegleria lovaniensis</name>
    <name type="common">Amoeba</name>
    <dbReference type="NCBI Taxonomy" id="51637"/>
    <lineage>
        <taxon>Eukaryota</taxon>
        <taxon>Discoba</taxon>
        <taxon>Heterolobosea</taxon>
        <taxon>Tetramitia</taxon>
        <taxon>Eutetramitia</taxon>
        <taxon>Vahlkampfiidae</taxon>
        <taxon>Naegleria</taxon>
    </lineage>
</organism>
<dbReference type="PANTHER" id="PTHR11895:SF7">
    <property type="entry name" value="GLUTAMYL-TRNA(GLN) AMIDOTRANSFERASE SUBUNIT A, MITOCHONDRIAL"/>
    <property type="match status" value="1"/>
</dbReference>
<gene>
    <name evidence="2" type="ORF">C9374_006857</name>
</gene>
<dbReference type="Gene3D" id="3.90.1300.10">
    <property type="entry name" value="Amidase signature (AS) domain"/>
    <property type="match status" value="1"/>
</dbReference>
<reference evidence="2 3" key="1">
    <citation type="journal article" date="2018" name="BMC Genomics">
        <title>The genome of Naegleria lovaniensis, the basis for a comparative approach to unravel pathogenicity factors of the human pathogenic amoeba N. fowleri.</title>
        <authorList>
            <person name="Liechti N."/>
            <person name="Schurch N."/>
            <person name="Bruggmann R."/>
            <person name="Wittwer M."/>
        </authorList>
    </citation>
    <scope>NUCLEOTIDE SEQUENCE [LARGE SCALE GENOMIC DNA]</scope>
    <source>
        <strain evidence="2 3">ATCC 30569</strain>
    </source>
</reference>